<organism evidence="1 2">
    <name type="scientific">Sphenostylis stenocarpa</name>
    <dbReference type="NCBI Taxonomy" id="92480"/>
    <lineage>
        <taxon>Eukaryota</taxon>
        <taxon>Viridiplantae</taxon>
        <taxon>Streptophyta</taxon>
        <taxon>Embryophyta</taxon>
        <taxon>Tracheophyta</taxon>
        <taxon>Spermatophyta</taxon>
        <taxon>Magnoliopsida</taxon>
        <taxon>eudicotyledons</taxon>
        <taxon>Gunneridae</taxon>
        <taxon>Pentapetalae</taxon>
        <taxon>rosids</taxon>
        <taxon>fabids</taxon>
        <taxon>Fabales</taxon>
        <taxon>Fabaceae</taxon>
        <taxon>Papilionoideae</taxon>
        <taxon>50 kb inversion clade</taxon>
        <taxon>NPAAA clade</taxon>
        <taxon>indigoferoid/millettioid clade</taxon>
        <taxon>Phaseoleae</taxon>
        <taxon>Sphenostylis</taxon>
    </lineage>
</organism>
<dbReference type="EMBL" id="OY731403">
    <property type="protein sequence ID" value="CAJ1961554.1"/>
    <property type="molecule type" value="Genomic_DNA"/>
</dbReference>
<dbReference type="AlphaFoldDB" id="A0AA86VG06"/>
<evidence type="ECO:0000313" key="1">
    <source>
        <dbReference type="EMBL" id="CAJ1961554.1"/>
    </source>
</evidence>
<proteinExistence type="predicted"/>
<gene>
    <name evidence="1" type="ORF">AYBTSS11_LOCUS18787</name>
</gene>
<evidence type="ECO:0000313" key="2">
    <source>
        <dbReference type="Proteomes" id="UP001189624"/>
    </source>
</evidence>
<dbReference type="Gramene" id="rna-AYBTSS11_LOCUS18787">
    <property type="protein sequence ID" value="CAJ1961554.1"/>
    <property type="gene ID" value="gene-AYBTSS11_LOCUS18787"/>
</dbReference>
<reference evidence="1" key="1">
    <citation type="submission" date="2023-10" db="EMBL/GenBank/DDBJ databases">
        <authorList>
            <person name="Domelevo Entfellner J.-B."/>
        </authorList>
    </citation>
    <scope>NUCLEOTIDE SEQUENCE</scope>
</reference>
<sequence>MRYTILLRDDEFIARTFALTFSNKGLAMVHMLDVTCSLTSHGSHLLDSKRHKIQTTIFDSYYHRAARMCFDHTVLKETAWKSNELERTYQAELLMECANNLAKPPLHYREM</sequence>
<accession>A0AA86VG06</accession>
<keyword evidence="2" id="KW-1185">Reference proteome</keyword>
<protein>
    <submittedName>
        <fullName evidence="1">Uncharacterized protein</fullName>
    </submittedName>
</protein>
<name>A0AA86VG06_9FABA</name>
<dbReference type="Proteomes" id="UP001189624">
    <property type="component" value="Chromosome 6"/>
</dbReference>